<proteinExistence type="predicted"/>
<feature type="transmembrane region" description="Helical" evidence="1">
    <location>
        <begin position="122"/>
        <end position="140"/>
    </location>
</feature>
<name>A0A6P1W1C2_9BACT</name>
<feature type="transmembrane region" description="Helical" evidence="1">
    <location>
        <begin position="52"/>
        <end position="75"/>
    </location>
</feature>
<keyword evidence="3" id="KW-1185">Reference proteome</keyword>
<protein>
    <submittedName>
        <fullName evidence="2">Uncharacterized protein</fullName>
    </submittedName>
</protein>
<accession>A0A6P1W1C2</accession>
<dbReference type="RefSeq" id="WP_162389103.1">
    <property type="nucleotide sequence ID" value="NZ_CP045997.1"/>
</dbReference>
<reference evidence="2 3" key="1">
    <citation type="submission" date="2019-11" db="EMBL/GenBank/DDBJ databases">
        <title>Spirosoma endbachense sp. nov., isolated from a natural salt meadow.</title>
        <authorList>
            <person name="Rojas J."/>
            <person name="Ambika Manirajan B."/>
            <person name="Ratering S."/>
            <person name="Suarez C."/>
            <person name="Geissler-Plaum R."/>
            <person name="Schnell S."/>
        </authorList>
    </citation>
    <scope>NUCLEOTIDE SEQUENCE [LARGE SCALE GENOMIC DNA]</scope>
    <source>
        <strain evidence="2 3">I-24</strain>
    </source>
</reference>
<dbReference type="AlphaFoldDB" id="A0A6P1W1C2"/>
<dbReference type="Proteomes" id="UP000464577">
    <property type="component" value="Chromosome"/>
</dbReference>
<evidence type="ECO:0000313" key="3">
    <source>
        <dbReference type="Proteomes" id="UP000464577"/>
    </source>
</evidence>
<feature type="transmembrane region" description="Helical" evidence="1">
    <location>
        <begin position="96"/>
        <end position="116"/>
    </location>
</feature>
<gene>
    <name evidence="2" type="ORF">GJR95_28435</name>
</gene>
<organism evidence="2 3">
    <name type="scientific">Spirosoma endbachense</name>
    <dbReference type="NCBI Taxonomy" id="2666025"/>
    <lineage>
        <taxon>Bacteria</taxon>
        <taxon>Pseudomonadati</taxon>
        <taxon>Bacteroidota</taxon>
        <taxon>Cytophagia</taxon>
        <taxon>Cytophagales</taxon>
        <taxon>Cytophagaceae</taxon>
        <taxon>Spirosoma</taxon>
    </lineage>
</organism>
<evidence type="ECO:0000313" key="2">
    <source>
        <dbReference type="EMBL" id="QHV98694.1"/>
    </source>
</evidence>
<dbReference type="KEGG" id="senf:GJR95_28435"/>
<dbReference type="EMBL" id="CP045997">
    <property type="protein sequence ID" value="QHV98694.1"/>
    <property type="molecule type" value="Genomic_DNA"/>
</dbReference>
<keyword evidence="1" id="KW-1133">Transmembrane helix</keyword>
<sequence length="150" mass="16726">METKTTRNILLILLGFLGLGAIGGGGVLLVSPSGNLIGMPLSILNKSPFTSFLIPGILLFAVIGVAPCLLVVALLKKPECRFAKRLNFFTDMHWSWTFSIYVAFSLIIWIQAEMVFLQAVHWLHTVYMFLAMAILFVALLPKVRDLYKIK</sequence>
<keyword evidence="1" id="KW-0812">Transmembrane</keyword>
<keyword evidence="1" id="KW-0472">Membrane</keyword>
<feature type="transmembrane region" description="Helical" evidence="1">
    <location>
        <begin position="9"/>
        <end position="32"/>
    </location>
</feature>
<evidence type="ECO:0000256" key="1">
    <source>
        <dbReference type="SAM" id="Phobius"/>
    </source>
</evidence>